<feature type="transmembrane region" description="Helical" evidence="1">
    <location>
        <begin position="6"/>
        <end position="24"/>
    </location>
</feature>
<evidence type="ECO:0000313" key="2">
    <source>
        <dbReference type="EMBL" id="CZE46048.1"/>
    </source>
</evidence>
<evidence type="ECO:0000256" key="1">
    <source>
        <dbReference type="SAM" id="Phobius"/>
    </source>
</evidence>
<organism evidence="2 3">
    <name type="scientific">Campylobacter geochelonis</name>
    <dbReference type="NCBI Taxonomy" id="1780362"/>
    <lineage>
        <taxon>Bacteria</taxon>
        <taxon>Pseudomonadati</taxon>
        <taxon>Campylobacterota</taxon>
        <taxon>Epsilonproteobacteria</taxon>
        <taxon>Campylobacterales</taxon>
        <taxon>Campylobacteraceae</taxon>
        <taxon>Campylobacter</taxon>
    </lineage>
</organism>
<evidence type="ECO:0008006" key="4">
    <source>
        <dbReference type="Google" id="ProtNLM"/>
    </source>
</evidence>
<protein>
    <recommendedName>
        <fullName evidence="4">Periplasmic protein</fullName>
    </recommendedName>
</protein>
<keyword evidence="1" id="KW-1133">Transmembrane helix</keyword>
<dbReference type="AlphaFoldDB" id="A0A128ECC0"/>
<sequence length="106" mass="12057">MDADSIIILGLCVVLLIVLILLYIKDKQTDAKFDRFDQIVTDNMNGIFALQKEINALKEVMDEINIGDFSEQIDLQVEEKIAPIIHSLKGIDELVKKSIKDRKNVE</sequence>
<dbReference type="EMBL" id="FIZP01000001">
    <property type="protein sequence ID" value="CZE46048.1"/>
    <property type="molecule type" value="Genomic_DNA"/>
</dbReference>
<dbReference type="OrthoDB" id="5363549at2"/>
<gene>
    <name evidence="2" type="ORF">ERS672216_00166</name>
</gene>
<proteinExistence type="predicted"/>
<keyword evidence="1" id="KW-0812">Transmembrane</keyword>
<accession>A0A128ECC0</accession>
<evidence type="ECO:0000313" key="3">
    <source>
        <dbReference type="Proteomes" id="UP000069632"/>
    </source>
</evidence>
<reference evidence="2 3" key="1">
    <citation type="submission" date="2016-02" db="EMBL/GenBank/DDBJ databases">
        <authorList>
            <consortium name="Pathogen Informatics"/>
        </authorList>
    </citation>
    <scope>NUCLEOTIDE SEQUENCE [LARGE SCALE GENOMIC DNA]</scope>
    <source>
        <strain evidence="2 3">RC20</strain>
    </source>
</reference>
<keyword evidence="3" id="KW-1185">Reference proteome</keyword>
<keyword evidence="1" id="KW-0472">Membrane</keyword>
<name>A0A128ECC0_9BACT</name>
<dbReference type="Proteomes" id="UP000069632">
    <property type="component" value="Unassembled WGS sequence"/>
</dbReference>
<dbReference type="RefSeq" id="WP_075493825.1">
    <property type="nucleotide sequence ID" value="NZ_CP053844.1"/>
</dbReference>